<protein>
    <submittedName>
        <fullName evidence="1">Uncharacterized protein</fullName>
    </submittedName>
</protein>
<keyword evidence="2" id="KW-1185">Reference proteome</keyword>
<accession>A0ACC2W3S7</accession>
<reference evidence="1" key="1">
    <citation type="submission" date="2023-04" db="EMBL/GenBank/DDBJ databases">
        <title>Draft Genome sequencing of Naganishia species isolated from polar environments using Oxford Nanopore Technology.</title>
        <authorList>
            <person name="Leo P."/>
            <person name="Venkateswaran K."/>
        </authorList>
    </citation>
    <scope>NUCLEOTIDE SEQUENCE</scope>
    <source>
        <strain evidence="1">MNA-CCFEE 5262</strain>
    </source>
</reference>
<dbReference type="EMBL" id="JASBWS010000047">
    <property type="protein sequence ID" value="KAJ9105765.1"/>
    <property type="molecule type" value="Genomic_DNA"/>
</dbReference>
<organism evidence="1 2">
    <name type="scientific">Naganishia adeliensis</name>
    <dbReference type="NCBI Taxonomy" id="92952"/>
    <lineage>
        <taxon>Eukaryota</taxon>
        <taxon>Fungi</taxon>
        <taxon>Dikarya</taxon>
        <taxon>Basidiomycota</taxon>
        <taxon>Agaricomycotina</taxon>
        <taxon>Tremellomycetes</taxon>
        <taxon>Filobasidiales</taxon>
        <taxon>Filobasidiaceae</taxon>
        <taxon>Naganishia</taxon>
    </lineage>
</organism>
<sequence>MSPPSQTTTEAKEYRLILSGEQKAVLDEIWATIESEATLAIPLQLLKEKCEVAIAKFAQDAVNLDGWLRENTQDSAYKGRRLAYYQLRRMCADLHVLFDACKDQLSEKDKNCDQWIRLKGGDAKEAVLCGTREEYGPEGARTTSTGSSRSASEDPAPDPGDLLGGGTDASMSP</sequence>
<evidence type="ECO:0000313" key="2">
    <source>
        <dbReference type="Proteomes" id="UP001230649"/>
    </source>
</evidence>
<gene>
    <name evidence="1" type="ORF">QFC20_004252</name>
</gene>
<proteinExistence type="predicted"/>
<evidence type="ECO:0000313" key="1">
    <source>
        <dbReference type="EMBL" id="KAJ9105765.1"/>
    </source>
</evidence>
<dbReference type="Proteomes" id="UP001230649">
    <property type="component" value="Unassembled WGS sequence"/>
</dbReference>
<name>A0ACC2W3S7_9TREE</name>
<comment type="caution">
    <text evidence="1">The sequence shown here is derived from an EMBL/GenBank/DDBJ whole genome shotgun (WGS) entry which is preliminary data.</text>
</comment>